<organism evidence="3">
    <name type="scientific">Candidatus Enterococcus mansonii</name>
    <dbReference type="NCBI Taxonomy" id="1834181"/>
    <lineage>
        <taxon>Bacteria</taxon>
        <taxon>Bacillati</taxon>
        <taxon>Bacillota</taxon>
        <taxon>Bacilli</taxon>
        <taxon>Lactobacillales</taxon>
        <taxon>Enterococcaceae</taxon>
        <taxon>Enterococcus</taxon>
    </lineage>
</organism>
<keyword evidence="1" id="KW-1133">Transmembrane helix</keyword>
<feature type="transmembrane region" description="Helical" evidence="1">
    <location>
        <begin position="21"/>
        <end position="39"/>
    </location>
</feature>
<evidence type="ECO:0000313" key="2">
    <source>
        <dbReference type="EMBL" id="MEI5992650.1"/>
    </source>
</evidence>
<feature type="transmembrane region" description="Helical" evidence="1">
    <location>
        <begin position="72"/>
        <end position="95"/>
    </location>
</feature>
<proteinExistence type="predicted"/>
<comment type="caution">
    <text evidence="3">The sequence shown here is derived from an EMBL/GenBank/DDBJ whole genome shotgun (WGS) entry which is preliminary data.</text>
</comment>
<reference evidence="3" key="1">
    <citation type="submission" date="2017-05" db="EMBL/GenBank/DDBJ databases">
        <title>The Genome Sequence of Enterococcus sp. 4G2_DIV0659.</title>
        <authorList>
            <consortium name="The Broad Institute Genomics Platform"/>
            <consortium name="The Broad Institute Genomic Center for Infectious Diseases"/>
            <person name="Earl A."/>
            <person name="Manson A."/>
            <person name="Schwartman J."/>
            <person name="Gilmore M."/>
            <person name="Abouelleil A."/>
            <person name="Cao P."/>
            <person name="Chapman S."/>
            <person name="Cusick C."/>
            <person name="Shea T."/>
            <person name="Young S."/>
            <person name="Neafsey D."/>
            <person name="Nusbaum C."/>
            <person name="Birren B."/>
        </authorList>
    </citation>
    <scope>NUCLEOTIDE SEQUENCE [LARGE SCALE GENOMIC DNA]</scope>
    <source>
        <strain evidence="3">4G2_DIV0659</strain>
    </source>
</reference>
<evidence type="ECO:0000313" key="3">
    <source>
        <dbReference type="EMBL" id="OTO10582.1"/>
    </source>
</evidence>
<feature type="transmembrane region" description="Helical" evidence="1">
    <location>
        <begin position="116"/>
        <end position="137"/>
    </location>
</feature>
<dbReference type="Proteomes" id="UP000195139">
    <property type="component" value="Unassembled WGS sequence"/>
</dbReference>
<dbReference type="OrthoDB" id="2182103at2"/>
<gene>
    <name evidence="2" type="ORF">A5880_000172</name>
    <name evidence="3" type="ORF">A5880_001266</name>
</gene>
<keyword evidence="1" id="KW-0472">Membrane</keyword>
<keyword evidence="1" id="KW-0812">Transmembrane</keyword>
<protein>
    <recommendedName>
        <fullName evidence="5">ABC3 transporter permease protein domain-containing protein</fullName>
    </recommendedName>
</protein>
<dbReference type="AlphaFoldDB" id="A0A242CLC2"/>
<dbReference type="EMBL" id="NGLE02000001">
    <property type="protein sequence ID" value="MEI5992650.1"/>
    <property type="molecule type" value="Genomic_DNA"/>
</dbReference>
<accession>A0A242CLC2</accession>
<dbReference type="STRING" id="1834181.A5880_001266"/>
<dbReference type="EMBL" id="NGLE01000001">
    <property type="protein sequence ID" value="OTO10582.1"/>
    <property type="molecule type" value="Genomic_DNA"/>
</dbReference>
<evidence type="ECO:0000256" key="1">
    <source>
        <dbReference type="SAM" id="Phobius"/>
    </source>
</evidence>
<evidence type="ECO:0000313" key="4">
    <source>
        <dbReference type="Proteomes" id="UP000195139"/>
    </source>
</evidence>
<keyword evidence="4" id="KW-1185">Reference proteome</keyword>
<dbReference type="RefSeq" id="WP_086330194.1">
    <property type="nucleotide sequence ID" value="NZ_NGLE02000001.1"/>
</dbReference>
<reference evidence="2 4" key="2">
    <citation type="submission" date="2018-07" db="EMBL/GenBank/DDBJ databases">
        <title>The Genome Sequence of Enterococcus sp. DIV0659b.</title>
        <authorList>
            <consortium name="The Broad Institute Genomics Platform"/>
            <consortium name="The Broad Institute Genomic Center for Infectious Diseases"/>
            <person name="Earl A."/>
            <person name="Manson A."/>
            <person name="Schwartman J."/>
            <person name="Gilmore M."/>
            <person name="Abouelleil A."/>
            <person name="Cao P."/>
            <person name="Chapman S."/>
            <person name="Cusick C."/>
            <person name="Shea T."/>
            <person name="Young S."/>
            <person name="Neafsey D."/>
            <person name="Nusbaum C."/>
            <person name="Birren B."/>
        </authorList>
    </citation>
    <scope>NUCLEOTIDE SEQUENCE [LARGE SCALE GENOMIC DNA]</scope>
    <source>
        <strain evidence="2 4">4G2_DIV0659</strain>
    </source>
</reference>
<sequence>MKNIRYAFASVSYHKKLSFSIGICSFFFLFFLTCILNLIDLERILYNEVNQVISITDYFVNYQKIMQLYTSFYIIILLFWVLLITLLISISLRAKKQDMLKWRFMGFSNGFIMKQAILETLIPVLAGILTASLFFLVCQHTYEFLLIHFRPLFANGMNIKPVSFFSSSMTIESTPSSTESTSSTAHFLSLTMNLPDRAIFNAFLRSTIPLVVTTVIVTLFLTYSVSRKSKQVIRM</sequence>
<feature type="transmembrane region" description="Helical" evidence="1">
    <location>
        <begin position="202"/>
        <end position="225"/>
    </location>
</feature>
<evidence type="ECO:0008006" key="5">
    <source>
        <dbReference type="Google" id="ProtNLM"/>
    </source>
</evidence>
<name>A0A242CLC2_9ENTE</name>